<protein>
    <submittedName>
        <fullName evidence="2">Uncharacterized protein</fullName>
    </submittedName>
</protein>
<organism evidence="2 3">
    <name type="scientific">Haloarcula taiwanensis</name>
    <dbReference type="NCBI Taxonomy" id="1932004"/>
    <lineage>
        <taxon>Archaea</taxon>
        <taxon>Methanobacteriati</taxon>
        <taxon>Methanobacteriota</taxon>
        <taxon>Stenosarchaea group</taxon>
        <taxon>Halobacteria</taxon>
        <taxon>Halobacteriales</taxon>
        <taxon>Haloarculaceae</taxon>
        <taxon>Haloarcula</taxon>
    </lineage>
</organism>
<geneLocation type="plasmid" evidence="2 3">
    <name>pNYT1</name>
</geneLocation>
<reference evidence="2 3" key="1">
    <citation type="submission" date="2017-01" db="EMBL/GenBank/DDBJ databases">
        <title>A Red Light-Sensitive Sensory Rhodopsin I From Haloarcula taiwanensis, A New Haloarchaeon Isolated From Taiwan.</title>
        <authorList>
            <person name="Yang C.-S."/>
            <person name="Han Y.-A."/>
            <person name="Chen P.-C."/>
            <person name="Ng W.V."/>
            <person name="Chen T.-W."/>
        </authorList>
    </citation>
    <scope>NUCLEOTIDE SEQUENCE [LARGE SCALE GENOMIC DNA]</scope>
    <source>
        <strain evidence="2 3">Taiwanensis</strain>
        <plasmid evidence="2 3">pNYT1</plasmid>
    </source>
</reference>
<evidence type="ECO:0000313" key="3">
    <source>
        <dbReference type="Proteomes" id="UP000242917"/>
    </source>
</evidence>
<keyword evidence="2" id="KW-0614">Plasmid</keyword>
<sequence>MSEQVDPVSFSYQKNTLEAKPQFSKVLNYITEGEQFSQTIIQLGILTEQLYTLEKYIVLETNNRTTTNNDFRLETKRDDELIKREATKIERTVLGEARHVEINMSEYSERTLHAVQWLLSKLSQDFDDRRKEAIGTFCAETGLNGIFEEPERNEQSRSTNSEPLQSHLYNNQKMPHVGQL</sequence>
<evidence type="ECO:0000256" key="1">
    <source>
        <dbReference type="SAM" id="MobiDB-lite"/>
    </source>
</evidence>
<dbReference type="KEGG" id="hta:BVU17_17720"/>
<proteinExistence type="predicted"/>
<dbReference type="Proteomes" id="UP000242917">
    <property type="component" value="Plasmid pNYT1"/>
</dbReference>
<dbReference type="AlphaFoldDB" id="A0A2H5A3U3"/>
<keyword evidence="3" id="KW-1185">Reference proteome</keyword>
<name>A0A2H5A3U3_9EURY</name>
<evidence type="ECO:0000313" key="2">
    <source>
        <dbReference type="EMBL" id="AUG49422.1"/>
    </source>
</evidence>
<feature type="region of interest" description="Disordered" evidence="1">
    <location>
        <begin position="145"/>
        <end position="180"/>
    </location>
</feature>
<dbReference type="EMBL" id="CP019156">
    <property type="protein sequence ID" value="AUG49422.1"/>
    <property type="molecule type" value="Genomic_DNA"/>
</dbReference>
<dbReference type="OrthoDB" id="378668at2157"/>
<feature type="compositionally biased region" description="Polar residues" evidence="1">
    <location>
        <begin position="156"/>
        <end position="173"/>
    </location>
</feature>
<gene>
    <name evidence="2" type="ORF">BVU17_17720</name>
</gene>
<accession>A0A2H5A3U3</accession>